<evidence type="ECO:0000256" key="10">
    <source>
        <dbReference type="ARBA" id="ARBA00023170"/>
    </source>
</evidence>
<feature type="domain" description="G-protein coupled receptors family 1 profile" evidence="16">
    <location>
        <begin position="85"/>
        <end position="353"/>
    </location>
</feature>
<evidence type="ECO:0000256" key="2">
    <source>
        <dbReference type="ARBA" id="ARBA00016040"/>
    </source>
</evidence>
<dbReference type="Ensembl" id="ENSTMTT00000004382.1">
    <property type="protein sequence ID" value="ENSTMTP00000004234.1"/>
    <property type="gene ID" value="ENSTMTG00000003085.1"/>
</dbReference>
<feature type="transmembrane region" description="Helical" evidence="15">
    <location>
        <begin position="298"/>
        <end position="320"/>
    </location>
</feature>
<keyword evidence="3" id="KW-1003">Cell membrane</keyword>
<evidence type="ECO:0000256" key="6">
    <source>
        <dbReference type="ARBA" id="ARBA00022989"/>
    </source>
</evidence>
<dbReference type="PRINTS" id="PR00237">
    <property type="entry name" value="GPCRRHODOPSN"/>
</dbReference>
<keyword evidence="10" id="KW-0675">Receptor</keyword>
<dbReference type="AlphaFoldDB" id="A0A674I8S9"/>
<sequence length="437" mass="48505">MLGVSEPCHSLGGAWLPGDEPDSPGSPAVGNQSRGQPWEEVEVLPGGGANTSLPGEEVFLLPTFSTAAKVRVAITFVLFLSSACFNIAMLWTVTQKYRKRPHIRILIVNLAAADLLVTFVVMPLDAAWNITVQWYAGDLACRALMFLKLVAMYASAFITVVISLDRQAAILHPLSMGDAKKKNKTMLCVAWALSVLLALPQMFVFHAVSRSQPIYFIQCATVGSFQAHWQETLYNMFTFSCLFLLPLLIMVLCYSRILIEISGGLHGGTGLFSSKEVHLRRSYNNIPRARMRTLKMSIVIVLTFVLCWTPYYLLGLWYWFSPEMLSRKKVPPSLSHILFLFGLFNACLDPLIYGLFTMHFRREIRRVCRCTHRRKEQASTPIGSFRASTTAAPIRSAGEDQGGSGKYELEVTANVALPAGRNLGSCSREGIPKFALP</sequence>
<dbReference type="CDD" id="cd15383">
    <property type="entry name" value="7tmA_GnRHR_vertebrate"/>
    <property type="match status" value="1"/>
</dbReference>
<keyword evidence="9" id="KW-1015">Disulfide bond</keyword>
<evidence type="ECO:0000256" key="8">
    <source>
        <dbReference type="ARBA" id="ARBA00023136"/>
    </source>
</evidence>
<evidence type="ECO:0000256" key="9">
    <source>
        <dbReference type="ARBA" id="ARBA00023157"/>
    </source>
</evidence>
<dbReference type="GO" id="GO:0016500">
    <property type="term" value="F:protein-hormone receptor activity"/>
    <property type="evidence" value="ECO:0007669"/>
    <property type="project" value="InterPro"/>
</dbReference>
<evidence type="ECO:0000313" key="17">
    <source>
        <dbReference type="Ensembl" id="ENSTMTP00000004234.1"/>
    </source>
</evidence>
<organism evidence="17 18">
    <name type="scientific">Terrapene triunguis</name>
    <name type="common">Three-toed box turtle</name>
    <dbReference type="NCBI Taxonomy" id="2587831"/>
    <lineage>
        <taxon>Eukaryota</taxon>
        <taxon>Metazoa</taxon>
        <taxon>Chordata</taxon>
        <taxon>Craniata</taxon>
        <taxon>Vertebrata</taxon>
        <taxon>Euteleostomi</taxon>
        <taxon>Archelosauria</taxon>
        <taxon>Testudinata</taxon>
        <taxon>Testudines</taxon>
        <taxon>Cryptodira</taxon>
        <taxon>Durocryptodira</taxon>
        <taxon>Testudinoidea</taxon>
        <taxon>Emydidae</taxon>
        <taxon>Terrapene</taxon>
    </lineage>
</organism>
<dbReference type="GO" id="GO:0005886">
    <property type="term" value="C:plasma membrane"/>
    <property type="evidence" value="ECO:0007669"/>
    <property type="project" value="UniProtKB-SubCell"/>
</dbReference>
<dbReference type="Gene3D" id="1.20.1070.10">
    <property type="entry name" value="Rhodopsin 7-helix transmembrane proteins"/>
    <property type="match status" value="1"/>
</dbReference>
<keyword evidence="6 15" id="KW-1133">Transmembrane helix</keyword>
<evidence type="ECO:0000256" key="14">
    <source>
        <dbReference type="SAM" id="MobiDB-lite"/>
    </source>
</evidence>
<feature type="transmembrane region" description="Helical" evidence="15">
    <location>
        <begin position="185"/>
        <end position="208"/>
    </location>
</feature>
<dbReference type="InterPro" id="IPR017452">
    <property type="entry name" value="GPCR_Rhodpsn_7TM"/>
</dbReference>
<feature type="transmembrane region" description="Helical" evidence="15">
    <location>
        <begin position="336"/>
        <end position="356"/>
    </location>
</feature>
<evidence type="ECO:0000259" key="16">
    <source>
        <dbReference type="PROSITE" id="PS50262"/>
    </source>
</evidence>
<evidence type="ECO:0000256" key="15">
    <source>
        <dbReference type="SAM" id="Phobius"/>
    </source>
</evidence>
<keyword evidence="4" id="KW-0597">Phosphoprotein</keyword>
<dbReference type="GO" id="GO:0004930">
    <property type="term" value="F:G protein-coupled receptor activity"/>
    <property type="evidence" value="ECO:0007669"/>
    <property type="project" value="UniProtKB-KW"/>
</dbReference>
<evidence type="ECO:0000256" key="4">
    <source>
        <dbReference type="ARBA" id="ARBA00022553"/>
    </source>
</evidence>
<dbReference type="PANTHER" id="PTHR24241:SF22">
    <property type="entry name" value="GONADOTROPIN-RELEASING HORMONE RECEPTOR"/>
    <property type="match status" value="1"/>
</dbReference>
<dbReference type="PRINTS" id="PR00529">
    <property type="entry name" value="GNADOTRPHINR"/>
</dbReference>
<keyword evidence="18" id="KW-1185">Reference proteome</keyword>
<keyword evidence="12" id="KW-0807">Transducer</keyword>
<evidence type="ECO:0000256" key="11">
    <source>
        <dbReference type="ARBA" id="ARBA00023180"/>
    </source>
</evidence>
<feature type="transmembrane region" description="Helical" evidence="15">
    <location>
        <begin position="233"/>
        <end position="254"/>
    </location>
</feature>
<dbReference type="GeneTree" id="ENSGT01130000278263"/>
<evidence type="ECO:0000256" key="7">
    <source>
        <dbReference type="ARBA" id="ARBA00023040"/>
    </source>
</evidence>
<reference evidence="17" key="2">
    <citation type="submission" date="2025-09" db="UniProtKB">
        <authorList>
            <consortium name="Ensembl"/>
        </authorList>
    </citation>
    <scope>IDENTIFICATION</scope>
</reference>
<feature type="transmembrane region" description="Helical" evidence="15">
    <location>
        <begin position="105"/>
        <end position="124"/>
    </location>
</feature>
<gene>
    <name evidence="17" type="primary">LOC112106030</name>
</gene>
<dbReference type="InterPro" id="IPR001658">
    <property type="entry name" value="GphnRH_fam_rcpt"/>
</dbReference>
<dbReference type="InterPro" id="IPR000276">
    <property type="entry name" value="GPCR_Rhodpsn"/>
</dbReference>
<dbReference type="InParanoid" id="A0A674I8S9"/>
<evidence type="ECO:0000256" key="12">
    <source>
        <dbReference type="ARBA" id="ARBA00023224"/>
    </source>
</evidence>
<keyword evidence="5 15" id="KW-0812">Transmembrane</keyword>
<feature type="transmembrane region" description="Helical" evidence="15">
    <location>
        <begin position="144"/>
        <end position="164"/>
    </location>
</feature>
<proteinExistence type="predicted"/>
<protein>
    <recommendedName>
        <fullName evidence="2">Gonadotropin-releasing hormone receptor</fullName>
    </recommendedName>
    <alternativeName>
        <fullName evidence="13">Type II GnRH receptor</fullName>
    </alternativeName>
</protein>
<accession>A0A674I8S9</accession>
<dbReference type="FunFam" id="1.20.1070.10:FF:000199">
    <property type="entry name" value="Gonadotropin-releasing hormone II receptor"/>
    <property type="match status" value="1"/>
</dbReference>
<keyword evidence="8 15" id="KW-0472">Membrane</keyword>
<feature type="transmembrane region" description="Helical" evidence="15">
    <location>
        <begin position="72"/>
        <end position="93"/>
    </location>
</feature>
<reference evidence="17" key="1">
    <citation type="submission" date="2025-08" db="UniProtKB">
        <authorList>
            <consortium name="Ensembl"/>
        </authorList>
    </citation>
    <scope>IDENTIFICATION</scope>
</reference>
<name>A0A674I8S9_9SAUR</name>
<dbReference type="GO" id="GO:0032870">
    <property type="term" value="P:cellular response to hormone stimulus"/>
    <property type="evidence" value="ECO:0007669"/>
    <property type="project" value="TreeGrafter"/>
</dbReference>
<evidence type="ECO:0000256" key="13">
    <source>
        <dbReference type="ARBA" id="ARBA00082552"/>
    </source>
</evidence>
<comment type="subcellular location">
    <subcellularLocation>
        <location evidence="1">Cell membrane</location>
        <topology evidence="1">Multi-pass membrane protein</topology>
    </subcellularLocation>
</comment>
<dbReference type="GO" id="GO:0042277">
    <property type="term" value="F:peptide binding"/>
    <property type="evidence" value="ECO:0007669"/>
    <property type="project" value="TreeGrafter"/>
</dbReference>
<dbReference type="Pfam" id="PF00001">
    <property type="entry name" value="7tm_1"/>
    <property type="match status" value="1"/>
</dbReference>
<dbReference type="PANTHER" id="PTHR24241">
    <property type="entry name" value="NEUROPEPTIDE RECEPTOR-RELATED G-PROTEIN COUPLED RECEPTOR"/>
    <property type="match status" value="1"/>
</dbReference>
<keyword evidence="11" id="KW-0325">Glycoprotein</keyword>
<evidence type="ECO:0000256" key="1">
    <source>
        <dbReference type="ARBA" id="ARBA00004651"/>
    </source>
</evidence>
<dbReference type="PROSITE" id="PS50262">
    <property type="entry name" value="G_PROTEIN_RECEP_F1_2"/>
    <property type="match status" value="1"/>
</dbReference>
<evidence type="ECO:0000313" key="18">
    <source>
        <dbReference type="Proteomes" id="UP000472274"/>
    </source>
</evidence>
<evidence type="ECO:0000256" key="3">
    <source>
        <dbReference type="ARBA" id="ARBA00022475"/>
    </source>
</evidence>
<feature type="region of interest" description="Disordered" evidence="14">
    <location>
        <begin position="13"/>
        <end position="37"/>
    </location>
</feature>
<keyword evidence="7" id="KW-0297">G-protein coupled receptor</keyword>
<dbReference type="SUPFAM" id="SSF81321">
    <property type="entry name" value="Family A G protein-coupled receptor-like"/>
    <property type="match status" value="1"/>
</dbReference>
<dbReference type="Proteomes" id="UP000472274">
    <property type="component" value="Unplaced"/>
</dbReference>
<evidence type="ECO:0000256" key="5">
    <source>
        <dbReference type="ARBA" id="ARBA00022692"/>
    </source>
</evidence>